<dbReference type="AlphaFoldDB" id="A0A7W5ZKQ1"/>
<feature type="domain" description="AB hydrolase-1" evidence="1">
    <location>
        <begin position="89"/>
        <end position="261"/>
    </location>
</feature>
<feature type="domain" description="Carboxymuconolactone decarboxylase-like" evidence="2">
    <location>
        <begin position="312"/>
        <end position="395"/>
    </location>
</feature>
<dbReference type="GO" id="GO:0051920">
    <property type="term" value="F:peroxiredoxin activity"/>
    <property type="evidence" value="ECO:0007669"/>
    <property type="project" value="InterPro"/>
</dbReference>
<keyword evidence="3" id="KW-0378">Hydrolase</keyword>
<dbReference type="GO" id="GO:0047575">
    <property type="term" value="F:4-carboxymuconolactone decarboxylase activity"/>
    <property type="evidence" value="ECO:0007669"/>
    <property type="project" value="UniProtKB-EC"/>
</dbReference>
<dbReference type="NCBIfam" id="TIGR02427">
    <property type="entry name" value="protocat_pcaD"/>
    <property type="match status" value="1"/>
</dbReference>
<evidence type="ECO:0000313" key="4">
    <source>
        <dbReference type="Proteomes" id="UP000541352"/>
    </source>
</evidence>
<dbReference type="EC" id="4.1.1.44" evidence="3"/>
<dbReference type="InterPro" id="IPR012788">
    <property type="entry name" value="Decarb_PcaC"/>
</dbReference>
<dbReference type="EMBL" id="JACIBY010000003">
    <property type="protein sequence ID" value="MBB3837551.1"/>
    <property type="molecule type" value="Genomic_DNA"/>
</dbReference>
<dbReference type="Pfam" id="PF00561">
    <property type="entry name" value="Abhydrolase_1"/>
    <property type="match status" value="1"/>
</dbReference>
<comment type="caution">
    <text evidence="3">The sequence shown here is derived from an EMBL/GenBank/DDBJ whole genome shotgun (WGS) entry which is preliminary data.</text>
</comment>
<dbReference type="InterPro" id="IPR000073">
    <property type="entry name" value="AB_hydrolase_1"/>
</dbReference>
<dbReference type="InterPro" id="IPR026968">
    <property type="entry name" value="PcaD/CatD"/>
</dbReference>
<dbReference type="Proteomes" id="UP000541352">
    <property type="component" value="Unassembled WGS sequence"/>
</dbReference>
<dbReference type="Gene3D" id="3.40.50.1820">
    <property type="entry name" value="alpha/beta hydrolase"/>
    <property type="match status" value="1"/>
</dbReference>
<keyword evidence="4" id="KW-1185">Reference proteome</keyword>
<dbReference type="InterPro" id="IPR029032">
    <property type="entry name" value="AhpD-like"/>
</dbReference>
<dbReference type="SUPFAM" id="SSF53474">
    <property type="entry name" value="alpha/beta-Hydrolases"/>
    <property type="match status" value="1"/>
</dbReference>
<gene>
    <name evidence="3" type="ORF">FHS57_001548</name>
</gene>
<dbReference type="NCBIfam" id="TIGR02425">
    <property type="entry name" value="decarb_PcaC"/>
    <property type="match status" value="1"/>
</dbReference>
<dbReference type="PANTHER" id="PTHR33570:SF2">
    <property type="entry name" value="CARBOXYMUCONOLACTONE DECARBOXYLASE-LIKE DOMAIN-CONTAINING PROTEIN"/>
    <property type="match status" value="1"/>
</dbReference>
<organism evidence="3 4">
    <name type="scientific">Runella defluvii</name>
    <dbReference type="NCBI Taxonomy" id="370973"/>
    <lineage>
        <taxon>Bacteria</taxon>
        <taxon>Pseudomonadati</taxon>
        <taxon>Bacteroidota</taxon>
        <taxon>Cytophagia</taxon>
        <taxon>Cytophagales</taxon>
        <taxon>Spirosomataceae</taxon>
        <taxon>Runella</taxon>
    </lineage>
</organism>
<dbReference type="InterPro" id="IPR003779">
    <property type="entry name" value="CMD-like"/>
</dbReference>
<dbReference type="GO" id="GO:0042952">
    <property type="term" value="P:beta-ketoadipate pathway"/>
    <property type="evidence" value="ECO:0007669"/>
    <property type="project" value="InterPro"/>
</dbReference>
<dbReference type="InterPro" id="IPR052512">
    <property type="entry name" value="4CMD/NDH-1_regulator"/>
</dbReference>
<accession>A0A7W5ZKQ1</accession>
<protein>
    <submittedName>
        <fullName evidence="3">3-oxoadipate enol-lactonase/4-carboxymuconolactone decarboxylase</fullName>
        <ecNumber evidence="3">3.1.1.24</ecNumber>
        <ecNumber evidence="3">4.1.1.44</ecNumber>
    </submittedName>
</protein>
<dbReference type="GO" id="GO:0047570">
    <property type="term" value="F:3-oxoadipate enol-lactonase activity"/>
    <property type="evidence" value="ECO:0007669"/>
    <property type="project" value="UniProtKB-EC"/>
</dbReference>
<proteinExistence type="predicted"/>
<evidence type="ECO:0000259" key="2">
    <source>
        <dbReference type="Pfam" id="PF02627"/>
    </source>
</evidence>
<evidence type="ECO:0000313" key="3">
    <source>
        <dbReference type="EMBL" id="MBB3837551.1"/>
    </source>
</evidence>
<evidence type="ECO:0000259" key="1">
    <source>
        <dbReference type="Pfam" id="PF00561"/>
    </source>
</evidence>
<dbReference type="PANTHER" id="PTHR33570">
    <property type="entry name" value="4-CARBOXYMUCONOLACTONE DECARBOXYLASE FAMILY PROTEIN"/>
    <property type="match status" value="1"/>
</dbReference>
<dbReference type="InterPro" id="IPR029058">
    <property type="entry name" value="AB_hydrolase_fold"/>
</dbReference>
<keyword evidence="3" id="KW-0456">Lyase</keyword>
<dbReference type="SUPFAM" id="SSF69118">
    <property type="entry name" value="AhpD-like"/>
    <property type="match status" value="1"/>
</dbReference>
<sequence length="404" mass="45798">MVKYLVALLVTKNKLIGDSENSSFVELEIVKKMNTNYQLQGTPNSPVLIFSNSLGSEMMMWDEVVPYLLPYFQVLRYTTSPQDLDKPCSIGDLGEQVIQLMDELGIESAYYCGLSMGGLIGQWLGIHHQQRFHKIVLSNTGAKIGNDERWNGRIETITKNGMQAIVDDTMERWFTEAFREANPTRVAETKAMFLRSDIKSYSKCCEAIRDADFREQLHQLSVETLVITGDEDPVTNVEQAQFLVNHIPNAQLKVLHARHLASTELPKEYAEVLIDFLVGTSTYEQGMHVRRSVLGNEHVDRANAKINDFNADFQDFITRYAWGEIWTRPDLSKHNRSLITMAMLIALNRKAEFKMHVKAALNNGVTVTEIKEVIMHAALYCGLPAANEAFHTAEEVFKEINGTF</sequence>
<reference evidence="3 4" key="1">
    <citation type="submission" date="2020-08" db="EMBL/GenBank/DDBJ databases">
        <title>Genomic Encyclopedia of Type Strains, Phase IV (KMG-IV): sequencing the most valuable type-strain genomes for metagenomic binning, comparative biology and taxonomic classification.</title>
        <authorList>
            <person name="Goeker M."/>
        </authorList>
    </citation>
    <scope>NUCLEOTIDE SEQUENCE [LARGE SCALE GENOMIC DNA]</scope>
    <source>
        <strain evidence="3 4">DSM 17976</strain>
    </source>
</reference>
<dbReference type="EC" id="3.1.1.24" evidence="3"/>
<dbReference type="Gene3D" id="1.20.1290.10">
    <property type="entry name" value="AhpD-like"/>
    <property type="match status" value="1"/>
</dbReference>
<dbReference type="Pfam" id="PF02627">
    <property type="entry name" value="CMD"/>
    <property type="match status" value="1"/>
</dbReference>
<name>A0A7W5ZKQ1_9BACT</name>